<evidence type="ECO:0000259" key="10">
    <source>
        <dbReference type="PROSITE" id="PS50089"/>
    </source>
</evidence>
<proteinExistence type="predicted"/>
<dbReference type="Pfam" id="PF19422">
    <property type="entry name" value="Ariadne"/>
    <property type="match status" value="1"/>
</dbReference>
<evidence type="ECO:0000256" key="7">
    <source>
        <dbReference type="ARBA" id="ARBA00022786"/>
    </source>
</evidence>
<evidence type="ECO:0000256" key="5">
    <source>
        <dbReference type="ARBA" id="ARBA00022737"/>
    </source>
</evidence>
<dbReference type="GO" id="GO:0008270">
    <property type="term" value="F:zinc ion binding"/>
    <property type="evidence" value="ECO:0007669"/>
    <property type="project" value="UniProtKB-KW"/>
</dbReference>
<keyword evidence="6 9" id="KW-0863">Zinc-finger</keyword>
<dbReference type="InterPro" id="IPR001841">
    <property type="entry name" value="Znf_RING"/>
</dbReference>
<evidence type="ECO:0000313" key="12">
    <source>
        <dbReference type="Proteomes" id="UP000285060"/>
    </source>
</evidence>
<evidence type="ECO:0000256" key="2">
    <source>
        <dbReference type="ARBA" id="ARBA00012251"/>
    </source>
</evidence>
<evidence type="ECO:0000256" key="3">
    <source>
        <dbReference type="ARBA" id="ARBA00022679"/>
    </source>
</evidence>
<accession>A0A418B3J2</accession>
<dbReference type="InterPro" id="IPR045093">
    <property type="entry name" value="Cullin"/>
</dbReference>
<dbReference type="PANTHER" id="PTHR22771">
    <property type="entry name" value="CULLIN AND GALACTOSE-BINDING DOMAIN-CONTAINING"/>
    <property type="match status" value="1"/>
</dbReference>
<keyword evidence="5" id="KW-0677">Repeat</keyword>
<dbReference type="VEuPathDB" id="FungiDB:H310_00245"/>
<reference evidence="11 12" key="1">
    <citation type="submission" date="2018-08" db="EMBL/GenBank/DDBJ databases">
        <title>Aphanomyces genome sequencing and annotation.</title>
        <authorList>
            <person name="Minardi D."/>
            <person name="Oidtmann B."/>
            <person name="Van Der Giezen M."/>
            <person name="Studholme D.J."/>
        </authorList>
    </citation>
    <scope>NUCLEOTIDE SEQUENCE [LARGE SCALE GENOMIC DNA]</scope>
    <source>
        <strain evidence="11 12">NJM0002</strain>
    </source>
</reference>
<sequence length="359" mass="40761">MSEFDSGDDDEYSYTSDGDDAIENAMEWTSQPTQHEYQVVDLAVLVAQQAQTIVDTADMLKVSKDVAIILLRRNGWSKHAVQDGYYSAESPLMFLQTHGAEHADKLELGADQDRVCPVCGDTVNRTSIAIMGCGHGYCDDCWTGYLQAKIEEGPSCVLTTCMAYKCEEAVPDTLFREILKGVSLDQYIKWHLRSFVDQNGGSPYSCNAYKADTKDMMTARRELERFVHYNDRFTNHEKSEAICIQLRNDAIAEVTWLQDMTVVDFHNVQTALELLIECRRTLKYTYVFGYYMAENGCRDEEKALFEFLQANLEANTEILTGLTETPLDKMNIQQVVNFTAVTHKFLRRFLDGVDDGFCS</sequence>
<keyword evidence="3" id="KW-0808">Transferase</keyword>
<protein>
    <recommendedName>
        <fullName evidence="2">RBR-type E3 ubiquitin transferase</fullName>
        <ecNumber evidence="2">2.3.2.31</ecNumber>
    </recommendedName>
</protein>
<dbReference type="SUPFAM" id="SSF57850">
    <property type="entry name" value="RING/U-box"/>
    <property type="match status" value="1"/>
</dbReference>
<evidence type="ECO:0000256" key="1">
    <source>
        <dbReference type="ARBA" id="ARBA00001798"/>
    </source>
</evidence>
<dbReference type="EC" id="2.3.2.31" evidence="2"/>
<dbReference type="AlphaFoldDB" id="A0A418B3J2"/>
<dbReference type="EMBL" id="QUSY01000121">
    <property type="protein sequence ID" value="RHY32660.1"/>
    <property type="molecule type" value="Genomic_DNA"/>
</dbReference>
<organism evidence="11 12">
    <name type="scientific">Aphanomyces invadans</name>
    <dbReference type="NCBI Taxonomy" id="157072"/>
    <lineage>
        <taxon>Eukaryota</taxon>
        <taxon>Sar</taxon>
        <taxon>Stramenopiles</taxon>
        <taxon>Oomycota</taxon>
        <taxon>Saprolegniomycetes</taxon>
        <taxon>Saprolegniales</taxon>
        <taxon>Verrucalvaceae</taxon>
        <taxon>Aphanomyces</taxon>
    </lineage>
</organism>
<keyword evidence="4" id="KW-0479">Metal-binding</keyword>
<feature type="domain" description="RING-type" evidence="10">
    <location>
        <begin position="116"/>
        <end position="156"/>
    </location>
</feature>
<dbReference type="FunFam" id="3.30.40.10:FF:000019">
    <property type="entry name" value="RBR-type E3 ubiquitin transferase"/>
    <property type="match status" value="1"/>
</dbReference>
<dbReference type="PROSITE" id="PS50089">
    <property type="entry name" value="ZF_RING_2"/>
    <property type="match status" value="1"/>
</dbReference>
<dbReference type="Proteomes" id="UP000285060">
    <property type="component" value="Unassembled WGS sequence"/>
</dbReference>
<dbReference type="GO" id="GO:0061630">
    <property type="term" value="F:ubiquitin protein ligase activity"/>
    <property type="evidence" value="ECO:0007669"/>
    <property type="project" value="UniProtKB-EC"/>
</dbReference>
<evidence type="ECO:0000313" key="11">
    <source>
        <dbReference type="EMBL" id="RHY32660.1"/>
    </source>
</evidence>
<evidence type="ECO:0000256" key="6">
    <source>
        <dbReference type="ARBA" id="ARBA00022771"/>
    </source>
</evidence>
<comment type="catalytic activity">
    <reaction evidence="1">
        <text>[E2 ubiquitin-conjugating enzyme]-S-ubiquitinyl-L-cysteine + [acceptor protein]-L-lysine = [E2 ubiquitin-conjugating enzyme]-L-cysteine + [acceptor protein]-N(6)-ubiquitinyl-L-lysine.</text>
        <dbReference type="EC" id="2.3.2.31"/>
    </reaction>
</comment>
<name>A0A418B3J2_9STRA</name>
<dbReference type="Pfam" id="PF13923">
    <property type="entry name" value="zf-C3HC4_2"/>
    <property type="match status" value="1"/>
</dbReference>
<keyword evidence="12" id="KW-1185">Reference proteome</keyword>
<keyword evidence="8" id="KW-0862">Zinc</keyword>
<evidence type="ECO:0000256" key="4">
    <source>
        <dbReference type="ARBA" id="ARBA00022723"/>
    </source>
</evidence>
<evidence type="ECO:0000256" key="9">
    <source>
        <dbReference type="PROSITE-ProRule" id="PRU00175"/>
    </source>
</evidence>
<dbReference type="VEuPathDB" id="FungiDB:H310_04567"/>
<dbReference type="InterPro" id="IPR045840">
    <property type="entry name" value="Ariadne"/>
</dbReference>
<gene>
    <name evidence="11" type="ORF">DYB32_002372</name>
</gene>
<evidence type="ECO:0000256" key="8">
    <source>
        <dbReference type="ARBA" id="ARBA00022833"/>
    </source>
</evidence>
<dbReference type="Gene3D" id="1.20.120.1750">
    <property type="match status" value="1"/>
</dbReference>
<comment type="caution">
    <text evidence="11">The sequence shown here is derived from an EMBL/GenBank/DDBJ whole genome shotgun (WGS) entry which is preliminary data.</text>
</comment>
<keyword evidence="7" id="KW-0833">Ubl conjugation pathway</keyword>
<dbReference type="PANTHER" id="PTHR22771:SF4">
    <property type="entry name" value="CULLIN 7-RELATED"/>
    <property type="match status" value="1"/>
</dbReference>